<dbReference type="AlphaFoldDB" id="J3A0K0"/>
<evidence type="ECO:0000313" key="2">
    <source>
        <dbReference type="Proteomes" id="UP000007813"/>
    </source>
</evidence>
<name>J3A0K0_9EURY</name>
<dbReference type="RefSeq" id="WP_009367361.1">
    <property type="nucleotide sequence ID" value="NZ_ALJD01000006.1"/>
</dbReference>
<dbReference type="eggNOG" id="ENOG502N5MF">
    <property type="taxonomic scope" value="Archaea"/>
</dbReference>
<reference evidence="1 2" key="1">
    <citation type="journal article" date="2012" name="J. Bacteriol.">
        <title>Draft Genome Sequence of the Extremely Halophilic Archaeon Halogranum salarium B-1T.</title>
        <authorList>
            <person name="Kim K.K."/>
            <person name="Lee K.C."/>
            <person name="Lee J.S."/>
        </authorList>
    </citation>
    <scope>NUCLEOTIDE SEQUENCE [LARGE SCALE GENOMIC DNA]</scope>
    <source>
        <strain evidence="1 2">B-1</strain>
    </source>
</reference>
<evidence type="ECO:0000313" key="1">
    <source>
        <dbReference type="EMBL" id="EJN58858.1"/>
    </source>
</evidence>
<comment type="caution">
    <text evidence="1">The sequence shown here is derived from an EMBL/GenBank/DDBJ whole genome shotgun (WGS) entry which is preliminary data.</text>
</comment>
<dbReference type="EMBL" id="ALJD01000006">
    <property type="protein sequence ID" value="EJN58858.1"/>
    <property type="molecule type" value="Genomic_DNA"/>
</dbReference>
<sequence length="178" mass="18985">MKPSRSLPESSLLFAFVAGVLLTSAVGLVAFDVQPAGADRGPNPEHPPHSYSYGGGSCVAPDRADTGWAHEVATGTSRTFTANLTVVHDADEKLNVSFETRRPGVYVLDITAVESDRKTGSRDCTTASTIEFAAGLPTKYERVEIRVSGETVETIENDGYTPGELWTFAWNTNTSGSA</sequence>
<protein>
    <submittedName>
        <fullName evidence="1">Uncharacterized protein</fullName>
    </submittedName>
</protein>
<proteinExistence type="predicted"/>
<accession>J3A0K0</accession>
<gene>
    <name evidence="1" type="ORF">HSB1_22790</name>
</gene>
<dbReference type="Proteomes" id="UP000007813">
    <property type="component" value="Unassembled WGS sequence"/>
</dbReference>
<organism evidence="1 2">
    <name type="scientific">Halogranum salarium B-1</name>
    <dbReference type="NCBI Taxonomy" id="1210908"/>
    <lineage>
        <taxon>Archaea</taxon>
        <taxon>Methanobacteriati</taxon>
        <taxon>Methanobacteriota</taxon>
        <taxon>Stenosarchaea group</taxon>
        <taxon>Halobacteria</taxon>
        <taxon>Halobacteriales</taxon>
        <taxon>Haloferacaceae</taxon>
    </lineage>
</organism>
<dbReference type="OrthoDB" id="270520at2157"/>